<dbReference type="Pfam" id="PF04973">
    <property type="entry name" value="NMN_transporter"/>
    <property type="match status" value="1"/>
</dbReference>
<dbReference type="RefSeq" id="WP_054664951.1">
    <property type="nucleotide sequence ID" value="NZ_AYZJ01000065.1"/>
</dbReference>
<evidence type="ECO:0000256" key="1">
    <source>
        <dbReference type="ARBA" id="ARBA00004141"/>
    </source>
</evidence>
<feature type="transmembrane region" description="Helical" evidence="5">
    <location>
        <begin position="27"/>
        <end position="47"/>
    </location>
</feature>
<feature type="transmembrane region" description="Helical" evidence="5">
    <location>
        <begin position="80"/>
        <end position="97"/>
    </location>
</feature>
<keyword evidence="3 5" id="KW-1133">Transmembrane helix</keyword>
<evidence type="ECO:0000313" key="6">
    <source>
        <dbReference type="EMBL" id="KRN21079.1"/>
    </source>
</evidence>
<feature type="transmembrane region" description="Helical" evidence="5">
    <location>
        <begin position="170"/>
        <end position="188"/>
    </location>
</feature>
<dbReference type="OrthoDB" id="2243757at2"/>
<reference evidence="6 7" key="1">
    <citation type="journal article" date="2015" name="Genome Announc.">
        <title>Expanding the biotechnology potential of lactobacilli through comparative genomics of 213 strains and associated genera.</title>
        <authorList>
            <person name="Sun Z."/>
            <person name="Harris H.M."/>
            <person name="McCann A."/>
            <person name="Guo C."/>
            <person name="Argimon S."/>
            <person name="Zhang W."/>
            <person name="Yang X."/>
            <person name="Jeffery I.B."/>
            <person name="Cooney J.C."/>
            <person name="Kagawa T.F."/>
            <person name="Liu W."/>
            <person name="Song Y."/>
            <person name="Salvetti E."/>
            <person name="Wrobel A."/>
            <person name="Rasinkangas P."/>
            <person name="Parkhill J."/>
            <person name="Rea M.C."/>
            <person name="O'Sullivan O."/>
            <person name="Ritari J."/>
            <person name="Douillard F.P."/>
            <person name="Paul Ross R."/>
            <person name="Yang R."/>
            <person name="Briner A.E."/>
            <person name="Felis G.E."/>
            <person name="de Vos W.M."/>
            <person name="Barrangou R."/>
            <person name="Klaenhammer T.R."/>
            <person name="Caufield P.W."/>
            <person name="Cui Y."/>
            <person name="Zhang H."/>
            <person name="O'Toole P.W."/>
        </authorList>
    </citation>
    <scope>NUCLEOTIDE SEQUENCE [LARGE SCALE GENOMIC DNA]</scope>
    <source>
        <strain evidence="6 7">DSM 22697</strain>
    </source>
</reference>
<sequence>MKDSIDQDKAITSIFDPRWYVQQMRGWTFSSYVLLMFGLGVILGTTIVNKLTVWTVLTMVAGMLGFTCTISITNVRPLNGVFGLTSAIIYILVAARARNFADVVLQLSYIVLLDIPVLLMPSWAKNVGARVRKLQDVGARAYLGVAAFFVVVFGLLYFMDTHLFISPRPVIDALTGTIGVTGSLLATLRFSDQYYFWIIQSLFSIVLWGVTALQGDANLTLFFTYILYFANDMVSVFDKSVAWFHKQNYLAQHQG</sequence>
<evidence type="ECO:0000313" key="7">
    <source>
        <dbReference type="Proteomes" id="UP000050865"/>
    </source>
</evidence>
<keyword evidence="4 5" id="KW-0472">Membrane</keyword>
<keyword evidence="7" id="KW-1185">Reference proteome</keyword>
<evidence type="ECO:0000256" key="2">
    <source>
        <dbReference type="ARBA" id="ARBA00022692"/>
    </source>
</evidence>
<dbReference type="EMBL" id="AYZJ01000065">
    <property type="protein sequence ID" value="KRN21079.1"/>
    <property type="molecule type" value="Genomic_DNA"/>
</dbReference>
<dbReference type="GO" id="GO:0016020">
    <property type="term" value="C:membrane"/>
    <property type="evidence" value="ECO:0007669"/>
    <property type="project" value="UniProtKB-SubCell"/>
</dbReference>
<evidence type="ECO:0000256" key="5">
    <source>
        <dbReference type="SAM" id="Phobius"/>
    </source>
</evidence>
<comment type="caution">
    <text evidence="6">The sequence shown here is derived from an EMBL/GenBank/DDBJ whole genome shotgun (WGS) entry which is preliminary data.</text>
</comment>
<protein>
    <submittedName>
        <fullName evidence="6">Nicotinamide mononucleotide transporter</fullName>
    </submittedName>
</protein>
<dbReference type="STRING" id="1423730.FC75_GL000009"/>
<feature type="transmembrane region" description="Helical" evidence="5">
    <location>
        <begin position="53"/>
        <end position="73"/>
    </location>
</feature>
<dbReference type="NCBIfam" id="TIGR01528">
    <property type="entry name" value="NMN_trans_PnuC"/>
    <property type="match status" value="1"/>
</dbReference>
<evidence type="ECO:0000256" key="4">
    <source>
        <dbReference type="ARBA" id="ARBA00023136"/>
    </source>
</evidence>
<dbReference type="InterPro" id="IPR006419">
    <property type="entry name" value="NMN_transpt_PnuC"/>
</dbReference>
<accession>A0A0R2F6E9</accession>
<feature type="transmembrane region" description="Helical" evidence="5">
    <location>
        <begin position="103"/>
        <end position="120"/>
    </location>
</feature>
<dbReference type="GO" id="GO:0034257">
    <property type="term" value="F:nicotinamide riboside transmembrane transporter activity"/>
    <property type="evidence" value="ECO:0007669"/>
    <property type="project" value="InterPro"/>
</dbReference>
<proteinExistence type="predicted"/>
<dbReference type="AlphaFoldDB" id="A0A0R2F6E9"/>
<feature type="transmembrane region" description="Helical" evidence="5">
    <location>
        <begin position="141"/>
        <end position="158"/>
    </location>
</feature>
<name>A0A0R2F6E9_9LACO</name>
<feature type="transmembrane region" description="Helical" evidence="5">
    <location>
        <begin position="219"/>
        <end position="237"/>
    </location>
</feature>
<comment type="subcellular location">
    <subcellularLocation>
        <location evidence="1">Membrane</location>
        <topology evidence="1">Multi-pass membrane protein</topology>
    </subcellularLocation>
</comment>
<gene>
    <name evidence="6" type="ORF">FC75_GL000009</name>
</gene>
<dbReference type="PATRIC" id="fig|1423730.4.peg.11"/>
<feature type="transmembrane region" description="Helical" evidence="5">
    <location>
        <begin position="195"/>
        <end position="213"/>
    </location>
</feature>
<evidence type="ECO:0000256" key="3">
    <source>
        <dbReference type="ARBA" id="ARBA00022989"/>
    </source>
</evidence>
<keyword evidence="2 5" id="KW-0812">Transmembrane</keyword>
<organism evidence="6 7">
    <name type="scientific">Lacticaseibacillus camelliae DSM 22697 = JCM 13995</name>
    <dbReference type="NCBI Taxonomy" id="1423730"/>
    <lineage>
        <taxon>Bacteria</taxon>
        <taxon>Bacillati</taxon>
        <taxon>Bacillota</taxon>
        <taxon>Bacilli</taxon>
        <taxon>Lactobacillales</taxon>
        <taxon>Lactobacillaceae</taxon>
        <taxon>Lacticaseibacillus</taxon>
    </lineage>
</organism>
<dbReference type="Proteomes" id="UP000050865">
    <property type="component" value="Unassembled WGS sequence"/>
</dbReference>